<dbReference type="OrthoDB" id="6008254at2"/>
<reference evidence="2 3" key="1">
    <citation type="submission" date="2016-08" db="EMBL/GenBank/DDBJ databases">
        <authorList>
            <person name="Seilhamer J.J."/>
        </authorList>
    </citation>
    <scope>NUCLEOTIDE SEQUENCE [LARGE SCALE GENOMIC DNA]</scope>
    <source>
        <strain evidence="2 3">CFBP4690</strain>
    </source>
</reference>
<dbReference type="Proteomes" id="UP000237872">
    <property type="component" value="Unassembled WGS sequence"/>
</dbReference>
<organism evidence="2 3">
    <name type="scientific">Xanthomonas codiaei</name>
    <dbReference type="NCBI Taxonomy" id="56463"/>
    <lineage>
        <taxon>Bacteria</taxon>
        <taxon>Pseudomonadati</taxon>
        <taxon>Pseudomonadota</taxon>
        <taxon>Gammaproteobacteria</taxon>
        <taxon>Lysobacterales</taxon>
        <taxon>Lysobacteraceae</taxon>
        <taxon>Xanthomonas</taxon>
    </lineage>
</organism>
<sequence>MESNMTNFLNRPSYSRLAIMLLGALIAPSVYATKISAATVATAADAARTFELAEEISRNIKKSPTEFISSWPGARISTPNLKSEGMYNVSGGTLKIGDHLTAKDSSISISADKKNIESVLLSLEGSCISRQDFKSRYSNYLISNIPRGQSSSETLTLAVVKNQEKMEFSFPEASPDCLSAIRIAPADAQTLKAAEAFN</sequence>
<proteinExistence type="predicted"/>
<accession>A0A2S7CRF6</accession>
<feature type="signal peptide" evidence="1">
    <location>
        <begin position="1"/>
        <end position="32"/>
    </location>
</feature>
<feature type="chain" id="PRO_5015554075" evidence="1">
    <location>
        <begin position="33"/>
        <end position="198"/>
    </location>
</feature>
<gene>
    <name evidence="2" type="ORF">XcodCFBP4690_09730</name>
</gene>
<evidence type="ECO:0000256" key="1">
    <source>
        <dbReference type="SAM" id="SignalP"/>
    </source>
</evidence>
<protein>
    <submittedName>
        <fullName evidence="2">Uncharacterized protein</fullName>
    </submittedName>
</protein>
<dbReference type="EMBL" id="MDEC01000011">
    <property type="protein sequence ID" value="PPU64168.1"/>
    <property type="molecule type" value="Genomic_DNA"/>
</dbReference>
<evidence type="ECO:0000313" key="3">
    <source>
        <dbReference type="Proteomes" id="UP000237872"/>
    </source>
</evidence>
<dbReference type="AlphaFoldDB" id="A0A2S7CRF6"/>
<evidence type="ECO:0000313" key="2">
    <source>
        <dbReference type="EMBL" id="PPU64168.1"/>
    </source>
</evidence>
<comment type="caution">
    <text evidence="2">The sequence shown here is derived from an EMBL/GenBank/DDBJ whole genome shotgun (WGS) entry which is preliminary data.</text>
</comment>
<keyword evidence="1" id="KW-0732">Signal</keyword>
<name>A0A2S7CRF6_9XANT</name>